<evidence type="ECO:0000259" key="2">
    <source>
        <dbReference type="Pfam" id="PF01408"/>
    </source>
</evidence>
<dbReference type="Pfam" id="PF01408">
    <property type="entry name" value="GFO_IDH_MocA"/>
    <property type="match status" value="1"/>
</dbReference>
<keyword evidence="5" id="KW-1185">Reference proteome</keyword>
<evidence type="ECO:0000259" key="3">
    <source>
        <dbReference type="Pfam" id="PF22725"/>
    </source>
</evidence>
<dbReference type="InterPro" id="IPR050463">
    <property type="entry name" value="Gfo/Idh/MocA_oxidrdct_glycsds"/>
</dbReference>
<accession>A0A942TFX8</accession>
<dbReference type="RefSeq" id="WP_213125778.1">
    <property type="nucleotide sequence ID" value="NZ_JAGYPG010000002.1"/>
</dbReference>
<dbReference type="SUPFAM" id="SSF51735">
    <property type="entry name" value="NAD(P)-binding Rossmann-fold domains"/>
    <property type="match status" value="1"/>
</dbReference>
<dbReference type="PANTHER" id="PTHR43818">
    <property type="entry name" value="BCDNA.GH03377"/>
    <property type="match status" value="1"/>
</dbReference>
<dbReference type="Gene3D" id="3.40.50.720">
    <property type="entry name" value="NAD(P)-binding Rossmann-like Domain"/>
    <property type="match status" value="1"/>
</dbReference>
<feature type="domain" description="Gfo/Idh/MocA-like oxidoreductase N-terminal" evidence="2">
    <location>
        <begin position="1"/>
        <end position="121"/>
    </location>
</feature>
<comment type="caution">
    <text evidence="4">The sequence shown here is derived from an EMBL/GenBank/DDBJ whole genome shotgun (WGS) entry which is preliminary data.</text>
</comment>
<evidence type="ECO:0000313" key="5">
    <source>
        <dbReference type="Proteomes" id="UP000681414"/>
    </source>
</evidence>
<feature type="domain" description="GFO/IDH/MocA-like oxidoreductase" evidence="3">
    <location>
        <begin position="132"/>
        <end position="277"/>
    </location>
</feature>
<dbReference type="EMBL" id="JAGYPG010000002">
    <property type="protein sequence ID" value="MBS4196051.1"/>
    <property type="molecule type" value="Genomic_DNA"/>
</dbReference>
<dbReference type="InterPro" id="IPR036291">
    <property type="entry name" value="NAD(P)-bd_dom_sf"/>
</dbReference>
<protein>
    <submittedName>
        <fullName evidence="4">Gfo/Idh/MocA family oxidoreductase</fullName>
    </submittedName>
</protein>
<dbReference type="GO" id="GO:0016491">
    <property type="term" value="F:oxidoreductase activity"/>
    <property type="evidence" value="ECO:0007669"/>
    <property type="project" value="UniProtKB-KW"/>
</dbReference>
<reference evidence="4 5" key="1">
    <citation type="submission" date="2021-05" db="EMBL/GenBank/DDBJ databases">
        <title>Novel Bacillus species.</title>
        <authorList>
            <person name="Liu G."/>
        </authorList>
    </citation>
    <scope>NUCLEOTIDE SEQUENCE [LARGE SCALE GENOMIC DNA]</scope>
    <source>
        <strain evidence="5">FJAT-49780</strain>
    </source>
</reference>
<dbReference type="PANTHER" id="PTHR43818:SF11">
    <property type="entry name" value="BCDNA.GH03377"/>
    <property type="match status" value="1"/>
</dbReference>
<dbReference type="Pfam" id="PF22725">
    <property type="entry name" value="GFO_IDH_MocA_C3"/>
    <property type="match status" value="1"/>
</dbReference>
<dbReference type="Gene3D" id="3.30.360.10">
    <property type="entry name" value="Dihydrodipicolinate Reductase, domain 2"/>
    <property type="match status" value="1"/>
</dbReference>
<dbReference type="GO" id="GO:0000166">
    <property type="term" value="F:nucleotide binding"/>
    <property type="evidence" value="ECO:0007669"/>
    <property type="project" value="InterPro"/>
</dbReference>
<dbReference type="Proteomes" id="UP000681414">
    <property type="component" value="Unassembled WGS sequence"/>
</dbReference>
<dbReference type="SUPFAM" id="SSF55347">
    <property type="entry name" value="Glyceraldehyde-3-phosphate dehydrogenase-like, C-terminal domain"/>
    <property type="match status" value="1"/>
</dbReference>
<organism evidence="4 5">
    <name type="scientific">Lederbergia citri</name>
    <dbReference type="NCBI Taxonomy" id="2833580"/>
    <lineage>
        <taxon>Bacteria</taxon>
        <taxon>Bacillati</taxon>
        <taxon>Bacillota</taxon>
        <taxon>Bacilli</taxon>
        <taxon>Bacillales</taxon>
        <taxon>Bacillaceae</taxon>
        <taxon>Lederbergia</taxon>
    </lineage>
</organism>
<proteinExistence type="predicted"/>
<keyword evidence="1" id="KW-0560">Oxidoreductase</keyword>
<evidence type="ECO:0000313" key="4">
    <source>
        <dbReference type="EMBL" id="MBS4196051.1"/>
    </source>
</evidence>
<gene>
    <name evidence="4" type="ORF">KHA97_13375</name>
</gene>
<dbReference type="AlphaFoldDB" id="A0A942TFX8"/>
<dbReference type="InterPro" id="IPR000683">
    <property type="entry name" value="Gfo/Idh/MocA-like_OxRdtase_N"/>
</dbReference>
<dbReference type="InterPro" id="IPR055170">
    <property type="entry name" value="GFO_IDH_MocA-like_dom"/>
</dbReference>
<sequence length="384" mass="43152">MVGYKFMGKAHSHAYRDLPFYFDCDVEPVLQAVAGRDEEGVKEAAEKMGFATYETDWRRLIERDDIDLIDIVTPNNTHAEIAIAAAEAGKHILCEKPLALTLEDAQRMYNAVKKNNVVHMICHNYRFAPAIQFAKKLIQEGRLGKIYHMRATYLQDWIMDPQFPSVWRLKKEVTGSGALGDIAAHSIDMARFLVGEFEEVTGMMETFIKERPVADSSGGLSAKSASTVMEEVDVDDASAFLVRFENGAMGVFEATRFAGGNRNGNRFEINGSKGSIRWDMEQMNNLEVYFADDEDGLQGFRNITCTEEHHPFAGAYWPAGHIIGYEHTFINLMTELMKGVSEGTSPSPNFEDGIRNQEILAAIEKSVETRGWVNVKQMRLVENV</sequence>
<name>A0A942TFX8_9BACI</name>
<evidence type="ECO:0000256" key="1">
    <source>
        <dbReference type="ARBA" id="ARBA00023002"/>
    </source>
</evidence>